<name>A0ABP3RAK5_9ACTN</name>
<dbReference type="RefSeq" id="WP_344601191.1">
    <property type="nucleotide sequence ID" value="NZ_BAAAHE010000005.1"/>
</dbReference>
<evidence type="ECO:0000256" key="6">
    <source>
        <dbReference type="ARBA" id="ARBA00023033"/>
    </source>
</evidence>
<keyword evidence="3" id="KW-0285">Flavoprotein</keyword>
<dbReference type="SUPFAM" id="SSF51905">
    <property type="entry name" value="FAD/NAD(P)-binding domain"/>
    <property type="match status" value="1"/>
</dbReference>
<evidence type="ECO:0000256" key="1">
    <source>
        <dbReference type="ARBA" id="ARBA00001974"/>
    </source>
</evidence>
<gene>
    <name evidence="7" type="ORF">GCM10009547_04770</name>
</gene>
<dbReference type="InterPro" id="IPR051820">
    <property type="entry name" value="FAD-binding_MO"/>
</dbReference>
<evidence type="ECO:0000256" key="2">
    <source>
        <dbReference type="ARBA" id="ARBA00010139"/>
    </source>
</evidence>
<sequence>MSDHVDVLIIGAGLSGIGTATRLQRERPGSTFEILEARDAIGGTWDLFQYPGIRSDTDAFTMGYSFRPWRGRESITSGDSLRAYIRDMAREAGVDRRIRFRTKALGASWSSETARWTVRAETDGQPVEITANFLYVCAGYYDYDKGHTPHFPGQEDFAGTLVYPQFWPKDLDYAGKRVVVIGSGATAITLVPSMAPTAGHVTMLQRTPTWILSLPEVDKLAVGLQRVLPASTAHRIVRAKNVLTLQAMYALSRRRPQTFKNICRKTALHFLKDPAYVDEHFTPPYEPWDQRLCLVPNGDLFKAIRDGAVDVVTDHIERFEPNGIRLRSGKFLEADVVVSATGLTLKPLGGLTLDVDDRRVDISDTVAYRAWMLSGVPNFGFCFGYSNNSWTLRADLSARYLIRLLDHMEANGFSTALPTPPPGMERKQFLDLTSGYVQRGIGQFPKSGTVGPWVVTQNYLGDLLASRRADVAEDIVFSATAKVPAPA</sequence>
<protein>
    <submittedName>
        <fullName evidence="7">NAD(P)/FAD-dependent oxidoreductase</fullName>
    </submittedName>
</protein>
<evidence type="ECO:0000256" key="3">
    <source>
        <dbReference type="ARBA" id="ARBA00022630"/>
    </source>
</evidence>
<dbReference type="Proteomes" id="UP001500957">
    <property type="component" value="Unassembled WGS sequence"/>
</dbReference>
<keyword evidence="8" id="KW-1185">Reference proteome</keyword>
<dbReference type="PANTHER" id="PTHR43872">
    <property type="entry name" value="MONOOXYGENASE, PUTATIVE (AFU_ORTHOLOGUE AFUA_8G02570)-RELATED"/>
    <property type="match status" value="1"/>
</dbReference>
<evidence type="ECO:0000256" key="5">
    <source>
        <dbReference type="ARBA" id="ARBA00023002"/>
    </source>
</evidence>
<dbReference type="Gene3D" id="3.50.50.60">
    <property type="entry name" value="FAD/NAD(P)-binding domain"/>
    <property type="match status" value="2"/>
</dbReference>
<reference evidence="8" key="1">
    <citation type="journal article" date="2019" name="Int. J. Syst. Evol. Microbiol.">
        <title>The Global Catalogue of Microorganisms (GCM) 10K type strain sequencing project: providing services to taxonomists for standard genome sequencing and annotation.</title>
        <authorList>
            <consortium name="The Broad Institute Genomics Platform"/>
            <consortium name="The Broad Institute Genome Sequencing Center for Infectious Disease"/>
            <person name="Wu L."/>
            <person name="Ma J."/>
        </authorList>
    </citation>
    <scope>NUCLEOTIDE SEQUENCE [LARGE SCALE GENOMIC DNA]</scope>
    <source>
        <strain evidence="8">JCM 10671</strain>
    </source>
</reference>
<dbReference type="InterPro" id="IPR020946">
    <property type="entry name" value="Flavin_mOase-like"/>
</dbReference>
<evidence type="ECO:0000313" key="8">
    <source>
        <dbReference type="Proteomes" id="UP001500957"/>
    </source>
</evidence>
<comment type="caution">
    <text evidence="7">The sequence shown here is derived from an EMBL/GenBank/DDBJ whole genome shotgun (WGS) entry which is preliminary data.</text>
</comment>
<accession>A0ABP3RAK5</accession>
<organism evidence="7 8">
    <name type="scientific">Sporichthya brevicatena</name>
    <dbReference type="NCBI Taxonomy" id="171442"/>
    <lineage>
        <taxon>Bacteria</taxon>
        <taxon>Bacillati</taxon>
        <taxon>Actinomycetota</taxon>
        <taxon>Actinomycetes</taxon>
        <taxon>Sporichthyales</taxon>
        <taxon>Sporichthyaceae</taxon>
        <taxon>Sporichthya</taxon>
    </lineage>
</organism>
<comment type="cofactor">
    <cofactor evidence="1">
        <name>FAD</name>
        <dbReference type="ChEBI" id="CHEBI:57692"/>
    </cofactor>
</comment>
<proteinExistence type="inferred from homology"/>
<dbReference type="Pfam" id="PF00743">
    <property type="entry name" value="FMO-like"/>
    <property type="match status" value="1"/>
</dbReference>
<keyword evidence="4" id="KW-0274">FAD</keyword>
<keyword evidence="5" id="KW-0560">Oxidoreductase</keyword>
<keyword evidence="6" id="KW-0503">Monooxygenase</keyword>
<dbReference type="InterPro" id="IPR036188">
    <property type="entry name" value="FAD/NAD-bd_sf"/>
</dbReference>
<evidence type="ECO:0000256" key="4">
    <source>
        <dbReference type="ARBA" id="ARBA00022827"/>
    </source>
</evidence>
<comment type="similarity">
    <text evidence="2">Belongs to the FAD-binding monooxygenase family.</text>
</comment>
<dbReference type="PANTHER" id="PTHR43872:SF1">
    <property type="entry name" value="MONOOXYGENASE, PUTATIVE (AFU_ORTHOLOGUE AFUA_8G02570)-RELATED"/>
    <property type="match status" value="1"/>
</dbReference>
<evidence type="ECO:0000313" key="7">
    <source>
        <dbReference type="EMBL" id="GAA0605911.1"/>
    </source>
</evidence>
<dbReference type="Pfam" id="PF13450">
    <property type="entry name" value="NAD_binding_8"/>
    <property type="match status" value="1"/>
</dbReference>
<dbReference type="EMBL" id="BAAAHE010000005">
    <property type="protein sequence ID" value="GAA0605911.1"/>
    <property type="molecule type" value="Genomic_DNA"/>
</dbReference>